<evidence type="ECO:0000313" key="3">
    <source>
        <dbReference type="Proteomes" id="UP000515908"/>
    </source>
</evidence>
<feature type="region of interest" description="Disordered" evidence="1">
    <location>
        <begin position="1"/>
        <end position="29"/>
    </location>
</feature>
<proteinExistence type="predicted"/>
<feature type="region of interest" description="Disordered" evidence="1">
    <location>
        <begin position="317"/>
        <end position="354"/>
    </location>
</feature>
<keyword evidence="3" id="KW-1185">Reference proteome</keyword>
<organism evidence="2 3">
    <name type="scientific">Angomonas deanei</name>
    <dbReference type="NCBI Taxonomy" id="59799"/>
    <lineage>
        <taxon>Eukaryota</taxon>
        <taxon>Discoba</taxon>
        <taxon>Euglenozoa</taxon>
        <taxon>Kinetoplastea</taxon>
        <taxon>Metakinetoplastina</taxon>
        <taxon>Trypanosomatida</taxon>
        <taxon>Trypanosomatidae</taxon>
        <taxon>Strigomonadinae</taxon>
        <taxon>Angomonas</taxon>
    </lineage>
</organism>
<dbReference type="EMBL" id="LR877157">
    <property type="protein sequence ID" value="CAD2219320.1"/>
    <property type="molecule type" value="Genomic_DNA"/>
</dbReference>
<dbReference type="VEuPathDB" id="TriTrypDB:ADEAN_000682500"/>
<evidence type="ECO:0000256" key="1">
    <source>
        <dbReference type="SAM" id="MobiDB-lite"/>
    </source>
</evidence>
<gene>
    <name evidence="2" type="ORF">ADEAN_000682500</name>
</gene>
<accession>A0A7G2CHJ2</accession>
<reference evidence="2 3" key="1">
    <citation type="submission" date="2020-08" db="EMBL/GenBank/DDBJ databases">
        <authorList>
            <person name="Newling K."/>
            <person name="Davey J."/>
            <person name="Forrester S."/>
        </authorList>
    </citation>
    <scope>NUCLEOTIDE SEQUENCE [LARGE SCALE GENOMIC DNA]</scope>
    <source>
        <strain evidence="3">Crithidia deanei Carvalho (ATCC PRA-265)</strain>
    </source>
</reference>
<dbReference type="AlphaFoldDB" id="A0A7G2CHJ2"/>
<sequence length="354" mass="41055">MEEREDDTYHDENDLYAFEDYNDDDDEETKTRKRLRHYLPVPSQMEVLHYVKTKKIVEHAWTTEDFTKTAELRSAYTPKNNNHNSNHYSQTTHATGASLPMRSTLEKNETFKKLTEWNMIHSMAEGNNPQNVVQLKHKNNMNSFSQAESSGSPLESASLTQNKCLSPFLPKKLLKTFESHQSTLLGDSQPSLEGDSLSFSQFSNPTQSMTTTLTEKEPSVLSWEEVARTTQQWSERHTQQEEKFYDYITNPKRNEFLEKNVKITAKNRQYNRQLRIRTLQHEKKELEKRLKDPNYVAKNNDNGTVLWVTDDSKRSAYAQEYKKEQQGNEGDGGQKKKAAPAALADQHHTNNNQS</sequence>
<dbReference type="Proteomes" id="UP000515908">
    <property type="component" value="Chromosome 13"/>
</dbReference>
<name>A0A7G2CHJ2_9TRYP</name>
<feature type="compositionally biased region" description="Basic and acidic residues" evidence="1">
    <location>
        <begin position="317"/>
        <end position="326"/>
    </location>
</feature>
<protein>
    <submittedName>
        <fullName evidence="2">Uncharacterized protein</fullName>
    </submittedName>
</protein>
<evidence type="ECO:0000313" key="2">
    <source>
        <dbReference type="EMBL" id="CAD2219320.1"/>
    </source>
</evidence>